<protein>
    <submittedName>
        <fullName evidence="1">Uncharacterized protein</fullName>
    </submittedName>
</protein>
<dbReference type="Proteomes" id="UP001151760">
    <property type="component" value="Unassembled WGS sequence"/>
</dbReference>
<reference evidence="1" key="1">
    <citation type="journal article" date="2022" name="Int. J. Mol. Sci.">
        <title>Draft Genome of Tanacetum Coccineum: Genomic Comparison of Closely Related Tanacetum-Family Plants.</title>
        <authorList>
            <person name="Yamashiro T."/>
            <person name="Shiraishi A."/>
            <person name="Nakayama K."/>
            <person name="Satake H."/>
        </authorList>
    </citation>
    <scope>NUCLEOTIDE SEQUENCE</scope>
</reference>
<name>A0ABQ5HK70_9ASTR</name>
<keyword evidence="2" id="KW-1185">Reference proteome</keyword>
<organism evidence="1 2">
    <name type="scientific">Tanacetum coccineum</name>
    <dbReference type="NCBI Taxonomy" id="301880"/>
    <lineage>
        <taxon>Eukaryota</taxon>
        <taxon>Viridiplantae</taxon>
        <taxon>Streptophyta</taxon>
        <taxon>Embryophyta</taxon>
        <taxon>Tracheophyta</taxon>
        <taxon>Spermatophyta</taxon>
        <taxon>Magnoliopsida</taxon>
        <taxon>eudicotyledons</taxon>
        <taxon>Gunneridae</taxon>
        <taxon>Pentapetalae</taxon>
        <taxon>asterids</taxon>
        <taxon>campanulids</taxon>
        <taxon>Asterales</taxon>
        <taxon>Asteraceae</taxon>
        <taxon>Asteroideae</taxon>
        <taxon>Anthemideae</taxon>
        <taxon>Anthemidinae</taxon>
        <taxon>Tanacetum</taxon>
    </lineage>
</organism>
<reference evidence="1" key="2">
    <citation type="submission" date="2022-01" db="EMBL/GenBank/DDBJ databases">
        <authorList>
            <person name="Yamashiro T."/>
            <person name="Shiraishi A."/>
            <person name="Satake H."/>
            <person name="Nakayama K."/>
        </authorList>
    </citation>
    <scope>NUCLEOTIDE SEQUENCE</scope>
</reference>
<accession>A0ABQ5HK70</accession>
<gene>
    <name evidence="1" type="ORF">Tco_1069926</name>
</gene>
<comment type="caution">
    <text evidence="1">The sequence shown here is derived from an EMBL/GenBank/DDBJ whole genome shotgun (WGS) entry which is preliminary data.</text>
</comment>
<sequence>MKYSPHKPYSMTVNSMLPVIVSVIGRVNSKSDQIEVMLSLPIQGVNSPCAINQSTTGLIRSTSRELKDLPELGRCGTLRARRCRARAEQKLWFFLSKSQCSDNILKFSKHQMKHLGGKELSTYLGNNCLSS</sequence>
<proteinExistence type="predicted"/>
<dbReference type="EMBL" id="BQNB010019708">
    <property type="protein sequence ID" value="GJT88209.1"/>
    <property type="molecule type" value="Genomic_DNA"/>
</dbReference>
<evidence type="ECO:0000313" key="2">
    <source>
        <dbReference type="Proteomes" id="UP001151760"/>
    </source>
</evidence>
<evidence type="ECO:0000313" key="1">
    <source>
        <dbReference type="EMBL" id="GJT88209.1"/>
    </source>
</evidence>